<keyword evidence="7 8" id="KW-0472">Membrane</keyword>
<dbReference type="Gene3D" id="1.10.3720.10">
    <property type="entry name" value="MetI-like"/>
    <property type="match status" value="1"/>
</dbReference>
<comment type="caution">
    <text evidence="10">The sequence shown here is derived from an EMBL/GenBank/DDBJ whole genome shotgun (WGS) entry which is preliminary data.</text>
</comment>
<evidence type="ECO:0000313" key="11">
    <source>
        <dbReference type="Proteomes" id="UP001556040"/>
    </source>
</evidence>
<feature type="transmembrane region" description="Helical" evidence="8">
    <location>
        <begin position="196"/>
        <end position="219"/>
    </location>
</feature>
<keyword evidence="2 8" id="KW-0813">Transport</keyword>
<dbReference type="NCBIfam" id="TIGR01726">
    <property type="entry name" value="HEQRo_perm_3TM"/>
    <property type="match status" value="1"/>
</dbReference>
<dbReference type="SUPFAM" id="SSF161098">
    <property type="entry name" value="MetI-like"/>
    <property type="match status" value="1"/>
</dbReference>
<evidence type="ECO:0000256" key="6">
    <source>
        <dbReference type="ARBA" id="ARBA00022989"/>
    </source>
</evidence>
<dbReference type="RefSeq" id="WP_367779809.1">
    <property type="nucleotide sequence ID" value="NZ_JBFMIA010000009.1"/>
</dbReference>
<keyword evidence="3" id="KW-1003">Cell membrane</keyword>
<evidence type="ECO:0000313" key="10">
    <source>
        <dbReference type="EMBL" id="MEW9502316.1"/>
    </source>
</evidence>
<proteinExistence type="inferred from homology"/>
<keyword evidence="4 8" id="KW-0812">Transmembrane</keyword>
<dbReference type="Pfam" id="PF00528">
    <property type="entry name" value="BPD_transp_1"/>
    <property type="match status" value="1"/>
</dbReference>
<evidence type="ECO:0000256" key="4">
    <source>
        <dbReference type="ARBA" id="ARBA00022692"/>
    </source>
</evidence>
<evidence type="ECO:0000256" key="1">
    <source>
        <dbReference type="ARBA" id="ARBA00004651"/>
    </source>
</evidence>
<organism evidence="10 11">
    <name type="scientific">Jeotgalibacillus marinus</name>
    <dbReference type="NCBI Taxonomy" id="86667"/>
    <lineage>
        <taxon>Bacteria</taxon>
        <taxon>Bacillati</taxon>
        <taxon>Bacillota</taxon>
        <taxon>Bacilli</taxon>
        <taxon>Bacillales</taxon>
        <taxon>Caryophanaceae</taxon>
        <taxon>Jeotgalibacillus</taxon>
    </lineage>
</organism>
<dbReference type="InterPro" id="IPR000515">
    <property type="entry name" value="MetI-like"/>
</dbReference>
<keyword evidence="5" id="KW-0029">Amino-acid transport</keyword>
<feature type="domain" description="ABC transmembrane type-1" evidence="9">
    <location>
        <begin position="32"/>
        <end position="220"/>
    </location>
</feature>
<reference evidence="10 11" key="1">
    <citation type="journal article" date="1979" name="Int. J. Syst. Evol. Microbiol.">
        <title>Bacillus globisporus subsp. marinus subsp. nov.</title>
        <authorList>
            <person name="Liu H."/>
        </authorList>
    </citation>
    <scope>NUCLEOTIDE SEQUENCE [LARGE SCALE GENOMIC DNA]</scope>
    <source>
        <strain evidence="10 11">DSM 1297</strain>
    </source>
</reference>
<evidence type="ECO:0000256" key="2">
    <source>
        <dbReference type="ARBA" id="ARBA00022448"/>
    </source>
</evidence>
<dbReference type="PANTHER" id="PTHR30614:SF0">
    <property type="entry name" value="L-CYSTINE TRANSPORT SYSTEM PERMEASE PROTEIN TCYL"/>
    <property type="match status" value="1"/>
</dbReference>
<keyword evidence="6 8" id="KW-1133">Transmembrane helix</keyword>
<evidence type="ECO:0000256" key="8">
    <source>
        <dbReference type="RuleBase" id="RU363032"/>
    </source>
</evidence>
<comment type="subcellular location">
    <subcellularLocation>
        <location evidence="1 8">Cell membrane</location>
        <topology evidence="1 8">Multi-pass membrane protein</topology>
    </subcellularLocation>
</comment>
<dbReference type="Proteomes" id="UP001556040">
    <property type="component" value="Unassembled WGS sequence"/>
</dbReference>
<keyword evidence="11" id="KW-1185">Reference proteome</keyword>
<dbReference type="InterPro" id="IPR035906">
    <property type="entry name" value="MetI-like_sf"/>
</dbReference>
<protein>
    <submittedName>
        <fullName evidence="10">Amino acid ABC transporter permease</fullName>
    </submittedName>
</protein>
<dbReference type="PANTHER" id="PTHR30614">
    <property type="entry name" value="MEMBRANE COMPONENT OF AMINO ACID ABC TRANSPORTER"/>
    <property type="match status" value="1"/>
</dbReference>
<name>A0ABV3Q504_9BACL</name>
<feature type="transmembrane region" description="Helical" evidence="8">
    <location>
        <begin position="70"/>
        <end position="91"/>
    </location>
</feature>
<evidence type="ECO:0000256" key="5">
    <source>
        <dbReference type="ARBA" id="ARBA00022970"/>
    </source>
</evidence>
<evidence type="ECO:0000259" key="9">
    <source>
        <dbReference type="PROSITE" id="PS50928"/>
    </source>
</evidence>
<dbReference type="EMBL" id="JBFMIA010000009">
    <property type="protein sequence ID" value="MEW9502316.1"/>
    <property type="molecule type" value="Genomic_DNA"/>
</dbReference>
<dbReference type="PROSITE" id="PS50928">
    <property type="entry name" value="ABC_TM1"/>
    <property type="match status" value="1"/>
</dbReference>
<dbReference type="InterPro" id="IPR010065">
    <property type="entry name" value="AA_ABC_transptr_permease_3TM"/>
</dbReference>
<comment type="similarity">
    <text evidence="8">Belongs to the binding-protein-dependent transport system permease family.</text>
</comment>
<sequence>MFHNNILLSSAGREFNWELFQSSLMPMILGAIQYTIPLTLFSFAIGMVIALLTALARLSTSKILAGIARVYVSAVRGTPLLVQLFIIFYGLPDLGIVIDPFPSAIIAFSLNVGAYASEIIRASILSVPKGQWEAGFAIGMTQRQALSRIILPQATRVSIPPLSNTFISLVKDTSLASLILVTELFRKAQEMAAREFAFLQLYITAAIIYWIISFLLSLIQGRIENRLERYVAK</sequence>
<feature type="transmembrane region" description="Helical" evidence="8">
    <location>
        <begin position="34"/>
        <end position="58"/>
    </location>
</feature>
<accession>A0ABV3Q504</accession>
<evidence type="ECO:0000256" key="7">
    <source>
        <dbReference type="ARBA" id="ARBA00023136"/>
    </source>
</evidence>
<dbReference type="CDD" id="cd06261">
    <property type="entry name" value="TM_PBP2"/>
    <property type="match status" value="1"/>
</dbReference>
<evidence type="ECO:0000256" key="3">
    <source>
        <dbReference type="ARBA" id="ARBA00022475"/>
    </source>
</evidence>
<gene>
    <name evidence="10" type="ORF">AB1471_10970</name>
</gene>
<dbReference type="InterPro" id="IPR043429">
    <property type="entry name" value="ArtM/GltK/GlnP/TcyL/YhdX-like"/>
</dbReference>